<protein>
    <submittedName>
        <fullName evidence="1">Uncharacterized protein</fullName>
    </submittedName>
</protein>
<evidence type="ECO:0000313" key="2">
    <source>
        <dbReference type="Proteomes" id="UP000288812"/>
    </source>
</evidence>
<keyword evidence="2" id="KW-1185">Reference proteome</keyword>
<dbReference type="AlphaFoldDB" id="A0A437S4B2"/>
<name>A0A437S4B2_9FIRM</name>
<dbReference type="EMBL" id="RLIH01000028">
    <property type="protein sequence ID" value="RVU53828.1"/>
    <property type="molecule type" value="Genomic_DNA"/>
</dbReference>
<gene>
    <name evidence="1" type="ORF">EF514_10510</name>
</gene>
<proteinExistence type="predicted"/>
<feature type="non-terminal residue" evidence="1">
    <location>
        <position position="160"/>
    </location>
</feature>
<sequence length="160" mass="18515">MGENNRIGNNKSISKNKFIILLLIVTILTGQVYVPSVTYAEENEKIESMADDVNKEDSEELETYKDKSIDIIRDMYEEIKKYSDVSNYILEKIEINLNSSVERVRNANSIYEIDAIVEESENNIIELRETLNQNIVNENLERKTDDENIYDVSANRDIIA</sequence>
<comment type="caution">
    <text evidence="1">The sequence shown here is derived from an EMBL/GenBank/DDBJ whole genome shotgun (WGS) entry which is preliminary data.</text>
</comment>
<organism evidence="1 2">
    <name type="scientific">Anaerosphaera multitolerans</name>
    <dbReference type="NCBI Taxonomy" id="2487351"/>
    <lineage>
        <taxon>Bacteria</taxon>
        <taxon>Bacillati</taxon>
        <taxon>Bacillota</taxon>
        <taxon>Tissierellia</taxon>
        <taxon>Tissierellales</taxon>
        <taxon>Peptoniphilaceae</taxon>
        <taxon>Anaerosphaera</taxon>
    </lineage>
</organism>
<reference evidence="1 2" key="1">
    <citation type="submission" date="2018-11" db="EMBL/GenBank/DDBJ databases">
        <title>Genome sequencing and assembly of Anaerosphaera sp. nov., GS7-6-2.</title>
        <authorList>
            <person name="Rettenmaier R."/>
            <person name="Liebl W."/>
            <person name="Zverlov V."/>
        </authorList>
    </citation>
    <scope>NUCLEOTIDE SEQUENCE [LARGE SCALE GENOMIC DNA]</scope>
    <source>
        <strain evidence="1 2">GS7-6-2</strain>
    </source>
</reference>
<evidence type="ECO:0000313" key="1">
    <source>
        <dbReference type="EMBL" id="RVU53828.1"/>
    </source>
</evidence>
<accession>A0A437S4B2</accession>
<dbReference type="Proteomes" id="UP000288812">
    <property type="component" value="Unassembled WGS sequence"/>
</dbReference>
<dbReference type="RefSeq" id="WP_164845594.1">
    <property type="nucleotide sequence ID" value="NZ_RLIH01000028.1"/>
</dbReference>